<keyword evidence="1" id="KW-0472">Membrane</keyword>
<feature type="transmembrane region" description="Helical" evidence="1">
    <location>
        <begin position="6"/>
        <end position="25"/>
    </location>
</feature>
<dbReference type="AlphaFoldDB" id="A0A0M6W7D6"/>
<sequence length="50" mass="5913">MLKTFFATFIIFLITFLEISIGYILKRKKIQKNCVELNNINIKKSCNCQK</sequence>
<reference evidence="3" key="1">
    <citation type="submission" date="2015-05" db="EMBL/GenBank/DDBJ databases">
        <authorList>
            <person name="Manzano-Marin A."/>
        </authorList>
    </citation>
    <scope>NUCLEOTIDE SEQUENCE [LARGE SCALE GENOMIC DNA]</scope>
    <source>
        <strain evidence="3">officinalis</strain>
    </source>
</reference>
<dbReference type="InterPro" id="IPR007495">
    <property type="entry name" value="NqrM"/>
</dbReference>
<dbReference type="PANTHER" id="PTHR40691:SF1">
    <property type="entry name" value="EXPORTED PROTEIN"/>
    <property type="match status" value="1"/>
</dbReference>
<dbReference type="EMBL" id="CVRF01000002">
    <property type="protein sequence ID" value="CRK85690.1"/>
    <property type="molecule type" value="Genomic_DNA"/>
</dbReference>
<organism evidence="2 3">
    <name type="scientific">Candidatus Providencia siddallii</name>
    <dbReference type="NCBI Taxonomy" id="1715285"/>
    <lineage>
        <taxon>Bacteria</taxon>
        <taxon>Pseudomonadati</taxon>
        <taxon>Pseudomonadota</taxon>
        <taxon>Gammaproteobacteria</taxon>
        <taxon>Enterobacterales</taxon>
        <taxon>Morganellaceae</taxon>
        <taxon>Providencia</taxon>
    </lineage>
</organism>
<name>A0A0M6W7D6_9GAMM</name>
<keyword evidence="1" id="KW-0812">Transmembrane</keyword>
<keyword evidence="1" id="KW-1133">Transmembrane helix</keyword>
<protein>
    <submittedName>
        <fullName evidence="2">Uncharacterized protein</fullName>
    </submittedName>
</protein>
<dbReference type="Proteomes" id="UP000242301">
    <property type="component" value="Unassembled WGS sequence"/>
</dbReference>
<evidence type="ECO:0000313" key="2">
    <source>
        <dbReference type="EMBL" id="CRK85690.1"/>
    </source>
</evidence>
<evidence type="ECO:0000313" key="3">
    <source>
        <dbReference type="Proteomes" id="UP000242301"/>
    </source>
</evidence>
<accession>A0A0M6W7D6</accession>
<evidence type="ECO:0000256" key="1">
    <source>
        <dbReference type="SAM" id="Phobius"/>
    </source>
</evidence>
<keyword evidence="3" id="KW-1185">Reference proteome</keyword>
<dbReference type="PANTHER" id="PTHR40691">
    <property type="entry name" value="(NA+)-NQR MATURATION NQRM"/>
    <property type="match status" value="1"/>
</dbReference>
<proteinExistence type="predicted"/>
<gene>
    <name evidence="2" type="ORF">SOFFGTOCOR_0260</name>
</gene>